<dbReference type="GO" id="GO:0016226">
    <property type="term" value="P:iron-sulfur cluster assembly"/>
    <property type="evidence" value="ECO:0007669"/>
    <property type="project" value="InterPro"/>
</dbReference>
<dbReference type="GO" id="GO:0046872">
    <property type="term" value="F:metal ion binding"/>
    <property type="evidence" value="ECO:0007669"/>
    <property type="project" value="UniProtKB-KW"/>
</dbReference>
<dbReference type="InterPro" id="IPR019591">
    <property type="entry name" value="Mrp/NBP35_ATP-bd"/>
</dbReference>
<dbReference type="PROSITE" id="PS01215">
    <property type="entry name" value="MRP"/>
    <property type="match status" value="1"/>
</dbReference>
<dbReference type="Pfam" id="PF10609">
    <property type="entry name" value="ParA"/>
    <property type="match status" value="1"/>
</dbReference>
<evidence type="ECO:0000256" key="5">
    <source>
        <dbReference type="ARBA" id="ARBA00023014"/>
    </source>
</evidence>
<feature type="region of interest" description="Disordered" evidence="6">
    <location>
        <begin position="1"/>
        <end position="26"/>
    </location>
</feature>
<evidence type="ECO:0000256" key="1">
    <source>
        <dbReference type="ARBA" id="ARBA00022723"/>
    </source>
</evidence>
<keyword evidence="1" id="KW-0479">Metal-binding</keyword>
<organism evidence="7">
    <name type="scientific">mine drainage metagenome</name>
    <dbReference type="NCBI Taxonomy" id="410659"/>
    <lineage>
        <taxon>unclassified sequences</taxon>
        <taxon>metagenomes</taxon>
        <taxon>ecological metagenomes</taxon>
    </lineage>
</organism>
<proteinExistence type="inferred from homology"/>
<dbReference type="CDD" id="cd02037">
    <property type="entry name" value="Mrp_NBP35"/>
    <property type="match status" value="1"/>
</dbReference>
<keyword evidence="4" id="KW-0408">Iron</keyword>
<dbReference type="InterPro" id="IPR027417">
    <property type="entry name" value="P-loop_NTPase"/>
</dbReference>
<protein>
    <submittedName>
        <fullName evidence="7">ATP-binding Mrp/Nbp35 family protein</fullName>
    </submittedName>
</protein>
<dbReference type="GO" id="GO:0051539">
    <property type="term" value="F:4 iron, 4 sulfur cluster binding"/>
    <property type="evidence" value="ECO:0007669"/>
    <property type="project" value="TreeGrafter"/>
</dbReference>
<dbReference type="SUPFAM" id="SSF52540">
    <property type="entry name" value="P-loop containing nucleoside triphosphate hydrolases"/>
    <property type="match status" value="1"/>
</dbReference>
<dbReference type="AlphaFoldDB" id="T1B2G3"/>
<keyword evidence="3 7" id="KW-0067">ATP-binding</keyword>
<dbReference type="PANTHER" id="PTHR42961">
    <property type="entry name" value="IRON-SULFUR PROTEIN NUBPL"/>
    <property type="match status" value="1"/>
</dbReference>
<name>T1B2G3_9ZZZZ</name>
<accession>T1B2G3</accession>
<dbReference type="EMBL" id="AUZZ01006199">
    <property type="protein sequence ID" value="EQD47054.1"/>
    <property type="molecule type" value="Genomic_DNA"/>
</dbReference>
<feature type="compositionally biased region" description="Low complexity" evidence="6">
    <location>
        <begin position="1"/>
        <end position="17"/>
    </location>
</feature>
<dbReference type="HAMAP" id="MF_02040">
    <property type="entry name" value="Mrp_NBP35"/>
    <property type="match status" value="1"/>
</dbReference>
<sequence>MANDSGASNGNNANANSPRPQEEVMHPSFINTLNTRDRIKKKLSSIKHKIGVYSAKGGVGKTTVAVNVAYELSKKGFSVGLLDADIDCPNVTVFLGINDMMDTSAFPLKPIEKDGVKVASTAMLVDDLKKPIIWRGPIIVKMLYDFFENTDWGPLDYLIIDLPPGTSDAPLTIMQVLDVDGFVIVTTPQRVAMLNSIRSAMMAKRLGKAVLGIVENMYEGKEGDIDELTEKAGAKVIGRINRDIRLSESSDSGEVAVLKYADIEGVFSGIVDELTR</sequence>
<keyword evidence="5" id="KW-0411">Iron-sulfur</keyword>
<dbReference type="Gene3D" id="3.40.50.300">
    <property type="entry name" value="P-loop containing nucleotide triphosphate hydrolases"/>
    <property type="match status" value="1"/>
</dbReference>
<dbReference type="PANTHER" id="PTHR42961:SF2">
    <property type="entry name" value="IRON-SULFUR PROTEIN NUBPL"/>
    <property type="match status" value="1"/>
</dbReference>
<reference evidence="7" key="2">
    <citation type="journal article" date="2014" name="ISME J.">
        <title>Microbial stratification in low pH oxic and suboxic macroscopic growths along an acid mine drainage.</title>
        <authorList>
            <person name="Mendez-Garcia C."/>
            <person name="Mesa V."/>
            <person name="Sprenger R.R."/>
            <person name="Richter M."/>
            <person name="Diez M.S."/>
            <person name="Solano J."/>
            <person name="Bargiela R."/>
            <person name="Golyshina O.V."/>
            <person name="Manteca A."/>
            <person name="Ramos J.L."/>
            <person name="Gallego J.R."/>
            <person name="Llorente I."/>
            <person name="Martins Dos Santos V.A."/>
            <person name="Jensen O.N."/>
            <person name="Pelaez A.I."/>
            <person name="Sanchez J."/>
            <person name="Ferrer M."/>
        </authorList>
    </citation>
    <scope>NUCLEOTIDE SEQUENCE</scope>
</reference>
<evidence type="ECO:0000256" key="2">
    <source>
        <dbReference type="ARBA" id="ARBA00022741"/>
    </source>
</evidence>
<dbReference type="InterPro" id="IPR044304">
    <property type="entry name" value="NUBPL-like"/>
</dbReference>
<evidence type="ECO:0000256" key="3">
    <source>
        <dbReference type="ARBA" id="ARBA00022840"/>
    </source>
</evidence>
<evidence type="ECO:0000256" key="4">
    <source>
        <dbReference type="ARBA" id="ARBA00023004"/>
    </source>
</evidence>
<gene>
    <name evidence="7" type="ORF">B2A_08604</name>
</gene>
<evidence type="ECO:0000256" key="6">
    <source>
        <dbReference type="SAM" id="MobiDB-lite"/>
    </source>
</evidence>
<dbReference type="InterPro" id="IPR000808">
    <property type="entry name" value="Mrp-like_CS"/>
</dbReference>
<evidence type="ECO:0000313" key="7">
    <source>
        <dbReference type="EMBL" id="EQD47054.1"/>
    </source>
</evidence>
<dbReference type="GO" id="GO:0140663">
    <property type="term" value="F:ATP-dependent FeS chaperone activity"/>
    <property type="evidence" value="ECO:0007669"/>
    <property type="project" value="InterPro"/>
</dbReference>
<keyword evidence="2" id="KW-0547">Nucleotide-binding</keyword>
<comment type="caution">
    <text evidence="7">The sequence shown here is derived from an EMBL/GenBank/DDBJ whole genome shotgun (WGS) entry which is preliminary data.</text>
</comment>
<dbReference type="GO" id="GO:0005524">
    <property type="term" value="F:ATP binding"/>
    <property type="evidence" value="ECO:0007669"/>
    <property type="project" value="UniProtKB-KW"/>
</dbReference>
<reference evidence="7" key="1">
    <citation type="submission" date="2013-08" db="EMBL/GenBank/DDBJ databases">
        <authorList>
            <person name="Mendez C."/>
            <person name="Richter M."/>
            <person name="Ferrer M."/>
            <person name="Sanchez J."/>
        </authorList>
    </citation>
    <scope>NUCLEOTIDE SEQUENCE</scope>
</reference>
<dbReference type="InterPro" id="IPR033756">
    <property type="entry name" value="YlxH/NBP35"/>
</dbReference>